<evidence type="ECO:0000313" key="3">
    <source>
        <dbReference type="Proteomes" id="UP000073492"/>
    </source>
</evidence>
<evidence type="ECO:0000313" key="2">
    <source>
        <dbReference type="EMBL" id="KXT05054.1"/>
    </source>
</evidence>
<gene>
    <name evidence="2" type="ORF">AC579_7733</name>
</gene>
<accession>A0A139HRF0</accession>
<feature type="compositionally biased region" description="Polar residues" evidence="1">
    <location>
        <begin position="268"/>
        <end position="277"/>
    </location>
</feature>
<protein>
    <submittedName>
        <fullName evidence="2">Uncharacterized protein</fullName>
    </submittedName>
</protein>
<dbReference type="EMBL" id="LFZO01000577">
    <property type="protein sequence ID" value="KXT05054.1"/>
    <property type="molecule type" value="Genomic_DNA"/>
</dbReference>
<feature type="region of interest" description="Disordered" evidence="1">
    <location>
        <begin position="261"/>
        <end position="334"/>
    </location>
</feature>
<keyword evidence="3" id="KW-1185">Reference proteome</keyword>
<sequence length="334" mass="36382">MARGGLMAVLGGISTWHWATTRVALLQLSLAAVVAALRAALVQATAHTPSTGACTCMLPSRGPCLACTSLTVQVFISKTRTRSSCTMLETLSYSVSGAMPGRSRYSVSYSASKWSPDAQDLPIDVAIASFAKFGLVRSHASFVDSISHHRSPERRIHEYPPGDTGDLRRSKQPSYINTYVEPQYDYESIASSRGAAHRPSPSAIEYHYPSASRRESVINVGRASHHGGPKSYMSRHSSSSHPCSQRALVPYNSHYAMEEEDNDLAPSDSISQMSTSRHQYHHAPREERRGRTRRRENRSGHVDSSMVSGTSIKHGGAGGMSGAGYQTRILTPFD</sequence>
<evidence type="ECO:0000256" key="1">
    <source>
        <dbReference type="SAM" id="MobiDB-lite"/>
    </source>
</evidence>
<feature type="compositionally biased region" description="Low complexity" evidence="1">
    <location>
        <begin position="231"/>
        <end position="244"/>
    </location>
</feature>
<comment type="caution">
    <text evidence="2">The sequence shown here is derived from an EMBL/GenBank/DDBJ whole genome shotgun (WGS) entry which is preliminary data.</text>
</comment>
<reference evidence="2 3" key="1">
    <citation type="submission" date="2015-07" db="EMBL/GenBank/DDBJ databases">
        <title>Comparative genomics of the Sigatoka disease complex on banana suggests a link between parallel evolutionary changes in Pseudocercospora fijiensis and Pseudocercospora eumusae and increased virulence on the banana host.</title>
        <authorList>
            <person name="Chang T.-C."/>
            <person name="Salvucci A."/>
            <person name="Crous P.W."/>
            <person name="Stergiopoulos I."/>
        </authorList>
    </citation>
    <scope>NUCLEOTIDE SEQUENCE [LARGE SCALE GENOMIC DNA]</scope>
    <source>
        <strain evidence="2 3">CBS 116634</strain>
    </source>
</reference>
<name>A0A139HRF0_9PEZI</name>
<proteinExistence type="predicted"/>
<organism evidence="2 3">
    <name type="scientific">Pseudocercospora musae</name>
    <dbReference type="NCBI Taxonomy" id="113226"/>
    <lineage>
        <taxon>Eukaryota</taxon>
        <taxon>Fungi</taxon>
        <taxon>Dikarya</taxon>
        <taxon>Ascomycota</taxon>
        <taxon>Pezizomycotina</taxon>
        <taxon>Dothideomycetes</taxon>
        <taxon>Dothideomycetidae</taxon>
        <taxon>Mycosphaerellales</taxon>
        <taxon>Mycosphaerellaceae</taxon>
        <taxon>Pseudocercospora</taxon>
    </lineage>
</organism>
<dbReference type="AlphaFoldDB" id="A0A139HRF0"/>
<feature type="compositionally biased region" description="Basic and acidic residues" evidence="1">
    <location>
        <begin position="153"/>
        <end position="169"/>
    </location>
</feature>
<dbReference type="Proteomes" id="UP000073492">
    <property type="component" value="Unassembled WGS sequence"/>
</dbReference>
<feature type="region of interest" description="Disordered" evidence="1">
    <location>
        <begin position="222"/>
        <end position="245"/>
    </location>
</feature>
<feature type="region of interest" description="Disordered" evidence="1">
    <location>
        <begin position="146"/>
        <end position="174"/>
    </location>
</feature>